<protein>
    <recommendedName>
        <fullName evidence="3">Cyclase</fullName>
    </recommendedName>
</protein>
<proteinExistence type="predicted"/>
<organism evidence="1 2">
    <name type="scientific">Belnapia mucosa</name>
    <dbReference type="NCBI Taxonomy" id="2804532"/>
    <lineage>
        <taxon>Bacteria</taxon>
        <taxon>Pseudomonadati</taxon>
        <taxon>Pseudomonadota</taxon>
        <taxon>Alphaproteobacteria</taxon>
        <taxon>Acetobacterales</taxon>
        <taxon>Roseomonadaceae</taxon>
        <taxon>Belnapia</taxon>
    </lineage>
</organism>
<keyword evidence="2" id="KW-1185">Reference proteome</keyword>
<comment type="caution">
    <text evidence="1">The sequence shown here is derived from an EMBL/GenBank/DDBJ whole genome shotgun (WGS) entry which is preliminary data.</text>
</comment>
<name>A0ABS1UYN5_9PROT</name>
<evidence type="ECO:0008006" key="3">
    <source>
        <dbReference type="Google" id="ProtNLM"/>
    </source>
</evidence>
<reference evidence="1 2" key="1">
    <citation type="submission" date="2021-01" db="EMBL/GenBank/DDBJ databases">
        <title>Belnapia mucosa sp. nov. and Belnapia arida sp. nov., isolated from the Tabernas Desert (Almeria, Spain).</title>
        <authorList>
            <person name="Molina-Menor E."/>
            <person name="Vidal-Verdu A."/>
            <person name="Calonge A."/>
            <person name="Satari L."/>
            <person name="Pereto Magraner J."/>
            <person name="Porcar Miralles M."/>
        </authorList>
    </citation>
    <scope>NUCLEOTIDE SEQUENCE [LARGE SCALE GENOMIC DNA]</scope>
    <source>
        <strain evidence="1 2">T6</strain>
    </source>
</reference>
<dbReference type="RefSeq" id="WP_202824248.1">
    <property type="nucleotide sequence ID" value="NZ_JAEUXJ010000001.1"/>
</dbReference>
<dbReference type="Proteomes" id="UP000606490">
    <property type="component" value="Unassembled WGS sequence"/>
</dbReference>
<dbReference type="EMBL" id="JAEUXJ010000001">
    <property type="protein sequence ID" value="MBL6454555.1"/>
    <property type="molecule type" value="Genomic_DNA"/>
</dbReference>
<evidence type="ECO:0000313" key="1">
    <source>
        <dbReference type="EMBL" id="MBL6454555.1"/>
    </source>
</evidence>
<accession>A0ABS1UYN5</accession>
<sequence length="87" mass="9841">MGTMITRHAVRYYGAWRPVFDAHIPAQIAAGLTNPRVYRGAEDPNDILILFDMADRRRAEEFSRADDLRTTMQNAGAVGAPEFRFVD</sequence>
<evidence type="ECO:0000313" key="2">
    <source>
        <dbReference type="Proteomes" id="UP000606490"/>
    </source>
</evidence>
<gene>
    <name evidence="1" type="ORF">JMJ55_04410</name>
</gene>